<reference evidence="3 4" key="1">
    <citation type="submission" date="2018-06" db="EMBL/GenBank/DDBJ databases">
        <authorList>
            <person name="Liu Z.-W."/>
        </authorList>
    </citation>
    <scope>NUCLEOTIDE SEQUENCE [LARGE SCALE GENOMIC DNA]</scope>
    <source>
        <strain evidence="3 4">2b14</strain>
    </source>
</reference>
<evidence type="ECO:0000256" key="1">
    <source>
        <dbReference type="PROSITE-ProRule" id="PRU00169"/>
    </source>
</evidence>
<dbReference type="PANTHER" id="PTHR44520">
    <property type="entry name" value="RESPONSE REGULATOR RCP1-RELATED"/>
    <property type="match status" value="1"/>
</dbReference>
<feature type="modified residue" description="4-aspartylphosphate" evidence="1">
    <location>
        <position position="64"/>
    </location>
</feature>
<organism evidence="3 4">
    <name type="scientific">Pontibacter arcticus</name>
    <dbReference type="NCBI Taxonomy" id="2080288"/>
    <lineage>
        <taxon>Bacteria</taxon>
        <taxon>Pseudomonadati</taxon>
        <taxon>Bacteroidota</taxon>
        <taxon>Cytophagia</taxon>
        <taxon>Cytophagales</taxon>
        <taxon>Hymenobacteraceae</taxon>
        <taxon>Pontibacter</taxon>
    </lineage>
</organism>
<proteinExistence type="predicted"/>
<sequence length="143" mass="16167">MHSVNHILIIDDDQINNLFSQIILEDANASALVSVCTSVPEALDFLKEITQSKDAAFPDLILLDISMPTLDGFDFLDQYYELGYPQQHKTLISMFTSSEEQEHTERAKKYDVVVGFIRKPLSMPTLLSILDKQSISFSANNLR</sequence>
<dbReference type="InterPro" id="IPR052893">
    <property type="entry name" value="TCS_response_regulator"/>
</dbReference>
<gene>
    <name evidence="3" type="ORF">DP923_10760</name>
</gene>
<evidence type="ECO:0000313" key="3">
    <source>
        <dbReference type="EMBL" id="RAU82265.1"/>
    </source>
</evidence>
<keyword evidence="4" id="KW-1185">Reference proteome</keyword>
<dbReference type="OrthoDB" id="9790669at2"/>
<evidence type="ECO:0000313" key="4">
    <source>
        <dbReference type="Proteomes" id="UP000251692"/>
    </source>
</evidence>
<feature type="domain" description="Response regulatory" evidence="2">
    <location>
        <begin position="6"/>
        <end position="134"/>
    </location>
</feature>
<protein>
    <recommendedName>
        <fullName evidence="2">Response regulatory domain-containing protein</fullName>
    </recommendedName>
</protein>
<dbReference type="EMBL" id="QMDV01000003">
    <property type="protein sequence ID" value="RAU82265.1"/>
    <property type="molecule type" value="Genomic_DNA"/>
</dbReference>
<dbReference type="PROSITE" id="PS50110">
    <property type="entry name" value="RESPONSE_REGULATORY"/>
    <property type="match status" value="1"/>
</dbReference>
<dbReference type="InterPro" id="IPR001789">
    <property type="entry name" value="Sig_transdc_resp-reg_receiver"/>
</dbReference>
<dbReference type="SUPFAM" id="SSF52172">
    <property type="entry name" value="CheY-like"/>
    <property type="match status" value="1"/>
</dbReference>
<comment type="caution">
    <text evidence="3">The sequence shown here is derived from an EMBL/GenBank/DDBJ whole genome shotgun (WGS) entry which is preliminary data.</text>
</comment>
<dbReference type="AlphaFoldDB" id="A0A364RDE4"/>
<dbReference type="RefSeq" id="WP_112305858.1">
    <property type="nucleotide sequence ID" value="NZ_QMDV01000003.1"/>
</dbReference>
<dbReference type="GO" id="GO:0000160">
    <property type="term" value="P:phosphorelay signal transduction system"/>
    <property type="evidence" value="ECO:0007669"/>
    <property type="project" value="InterPro"/>
</dbReference>
<reference evidence="3 4" key="2">
    <citation type="submission" date="2018-07" db="EMBL/GenBank/DDBJ databases">
        <title>Pontibacter sp. 2b14 genomic sequence and assembly.</title>
        <authorList>
            <person name="Du Z.-J."/>
        </authorList>
    </citation>
    <scope>NUCLEOTIDE SEQUENCE [LARGE SCALE GENOMIC DNA]</scope>
    <source>
        <strain evidence="3 4">2b14</strain>
    </source>
</reference>
<dbReference type="InterPro" id="IPR011006">
    <property type="entry name" value="CheY-like_superfamily"/>
</dbReference>
<accession>A0A364RDE4</accession>
<name>A0A364RDE4_9BACT</name>
<dbReference type="Pfam" id="PF00072">
    <property type="entry name" value="Response_reg"/>
    <property type="match status" value="1"/>
</dbReference>
<keyword evidence="1" id="KW-0597">Phosphoprotein</keyword>
<dbReference type="Proteomes" id="UP000251692">
    <property type="component" value="Unassembled WGS sequence"/>
</dbReference>
<dbReference type="Gene3D" id="3.40.50.2300">
    <property type="match status" value="1"/>
</dbReference>
<dbReference type="SMART" id="SM00448">
    <property type="entry name" value="REC"/>
    <property type="match status" value="1"/>
</dbReference>
<dbReference type="PANTHER" id="PTHR44520:SF2">
    <property type="entry name" value="RESPONSE REGULATOR RCP1"/>
    <property type="match status" value="1"/>
</dbReference>
<evidence type="ECO:0000259" key="2">
    <source>
        <dbReference type="PROSITE" id="PS50110"/>
    </source>
</evidence>